<dbReference type="InterPro" id="IPR010260">
    <property type="entry name" value="AlpA"/>
</dbReference>
<dbReference type="PANTHER" id="PTHR36154">
    <property type="entry name" value="DNA-BINDING TRANSCRIPTIONAL ACTIVATOR ALPA"/>
    <property type="match status" value="1"/>
</dbReference>
<name>A0A433SEU9_9BURK</name>
<feature type="compositionally biased region" description="Basic and acidic residues" evidence="1">
    <location>
        <begin position="1"/>
        <end position="10"/>
    </location>
</feature>
<dbReference type="PANTHER" id="PTHR36154:SF1">
    <property type="entry name" value="DNA-BINDING TRANSCRIPTIONAL ACTIVATOR ALPA"/>
    <property type="match status" value="1"/>
</dbReference>
<dbReference type="Pfam" id="PF05930">
    <property type="entry name" value="Phage_AlpA"/>
    <property type="match status" value="1"/>
</dbReference>
<proteinExistence type="predicted"/>
<gene>
    <name evidence="2" type="ORF">CUZ56_01195</name>
</gene>
<dbReference type="EMBL" id="PQSP01000002">
    <property type="protein sequence ID" value="RUS67252.1"/>
    <property type="molecule type" value="Genomic_DNA"/>
</dbReference>
<evidence type="ECO:0008006" key="4">
    <source>
        <dbReference type="Google" id="ProtNLM"/>
    </source>
</evidence>
<organism evidence="2 3">
    <name type="scientific">Saezia sanguinis</name>
    <dbReference type="NCBI Taxonomy" id="1965230"/>
    <lineage>
        <taxon>Bacteria</taxon>
        <taxon>Pseudomonadati</taxon>
        <taxon>Pseudomonadota</taxon>
        <taxon>Betaproteobacteria</taxon>
        <taxon>Burkholderiales</taxon>
        <taxon>Saeziaceae</taxon>
        <taxon>Saezia</taxon>
    </lineage>
</organism>
<accession>A0A433SEU9</accession>
<reference evidence="2 3" key="1">
    <citation type="submission" date="2018-01" db="EMBL/GenBank/DDBJ databases">
        <title>Saezia sanguinis gen. nov., sp. nov., in the order Burkholderiales isolated from human blood.</title>
        <authorList>
            <person name="Medina-Pascual M.J."/>
            <person name="Valdezate S."/>
            <person name="Monzon S."/>
            <person name="Cuesta I."/>
            <person name="Carrasco G."/>
            <person name="Villalon P."/>
            <person name="Saez-Nieto J.A."/>
        </authorList>
    </citation>
    <scope>NUCLEOTIDE SEQUENCE [LARGE SCALE GENOMIC DNA]</scope>
    <source>
        <strain evidence="2 3">CNM695-12</strain>
    </source>
</reference>
<evidence type="ECO:0000313" key="3">
    <source>
        <dbReference type="Proteomes" id="UP000286947"/>
    </source>
</evidence>
<evidence type="ECO:0000256" key="1">
    <source>
        <dbReference type="SAM" id="MobiDB-lite"/>
    </source>
</evidence>
<feature type="region of interest" description="Disordered" evidence="1">
    <location>
        <begin position="1"/>
        <end position="28"/>
    </location>
</feature>
<comment type="caution">
    <text evidence="2">The sequence shown here is derived from an EMBL/GenBank/DDBJ whole genome shotgun (WGS) entry which is preliminary data.</text>
</comment>
<keyword evidence="3" id="KW-1185">Reference proteome</keyword>
<dbReference type="AlphaFoldDB" id="A0A433SEU9"/>
<feature type="compositionally biased region" description="Polar residues" evidence="1">
    <location>
        <begin position="11"/>
        <end position="28"/>
    </location>
</feature>
<sequence>MSCPKKKTDESNNQLHDQQPLLSETSIPSGLTQYEGMRILRIKEVGKLVGLSRSSIYTRLDPESRVYDKTFPQRIQLGGGSIGFRAGEVYEWIASRPTKKK</sequence>
<evidence type="ECO:0000313" key="2">
    <source>
        <dbReference type="EMBL" id="RUS67252.1"/>
    </source>
</evidence>
<protein>
    <recommendedName>
        <fullName evidence="4">Prophage CP4-57 regulatory protein (AlpA)</fullName>
    </recommendedName>
</protein>
<dbReference type="Proteomes" id="UP000286947">
    <property type="component" value="Unassembled WGS sequence"/>
</dbReference>
<dbReference type="InterPro" id="IPR052931">
    <property type="entry name" value="Prophage_regulatory_activator"/>
</dbReference>